<dbReference type="PROSITE" id="PS01096">
    <property type="entry name" value="PPIC_PPIASE_1"/>
    <property type="match status" value="1"/>
</dbReference>
<reference evidence="14" key="1">
    <citation type="submission" date="2020-10" db="EMBL/GenBank/DDBJ databases">
        <authorList>
            <person name="Gilroy R."/>
        </authorList>
    </citation>
    <scope>NUCLEOTIDE SEQUENCE</scope>
    <source>
        <strain evidence="14">G3-3990</strain>
    </source>
</reference>
<keyword evidence="11" id="KW-0413">Isomerase</keyword>
<keyword evidence="4 12" id="KW-0812">Transmembrane</keyword>
<dbReference type="PROSITE" id="PS50198">
    <property type="entry name" value="PPIC_PPIASE_2"/>
    <property type="match status" value="2"/>
</dbReference>
<keyword evidence="11" id="KW-0697">Rotamase</keyword>
<keyword evidence="7" id="KW-0143">Chaperone</keyword>
<dbReference type="SUPFAM" id="SSF54534">
    <property type="entry name" value="FKBP-like"/>
    <property type="match status" value="1"/>
</dbReference>
<dbReference type="Pfam" id="PF13616">
    <property type="entry name" value="Rotamase_3"/>
    <property type="match status" value="1"/>
</dbReference>
<dbReference type="InterPro" id="IPR027304">
    <property type="entry name" value="Trigger_fact/SurA_dom_sf"/>
</dbReference>
<dbReference type="Gene3D" id="3.10.50.40">
    <property type="match status" value="1"/>
</dbReference>
<dbReference type="Pfam" id="PF13145">
    <property type="entry name" value="Rotamase_2"/>
    <property type="match status" value="2"/>
</dbReference>
<evidence type="ECO:0000256" key="9">
    <source>
        <dbReference type="ARBA" id="ARBA00040743"/>
    </source>
</evidence>
<dbReference type="Pfam" id="PF13623">
    <property type="entry name" value="SurA_N_2"/>
    <property type="match status" value="1"/>
</dbReference>
<keyword evidence="2" id="KW-1003">Cell membrane</keyword>
<evidence type="ECO:0000256" key="4">
    <source>
        <dbReference type="ARBA" id="ARBA00022692"/>
    </source>
</evidence>
<dbReference type="InterPro" id="IPR023058">
    <property type="entry name" value="PPIase_PpiC_CS"/>
</dbReference>
<keyword evidence="5 12" id="KW-1133">Transmembrane helix</keyword>
<proteinExistence type="inferred from homology"/>
<evidence type="ECO:0000313" key="14">
    <source>
        <dbReference type="EMBL" id="MBO8460989.1"/>
    </source>
</evidence>
<evidence type="ECO:0000256" key="8">
    <source>
        <dbReference type="ARBA" id="ARBA00038408"/>
    </source>
</evidence>
<feature type="domain" description="PpiC" evidence="13">
    <location>
        <begin position="547"/>
        <end position="649"/>
    </location>
</feature>
<gene>
    <name evidence="14" type="ORF">IAA73_11780</name>
</gene>
<dbReference type="InterPro" id="IPR052029">
    <property type="entry name" value="PpiD_chaperone"/>
</dbReference>
<evidence type="ECO:0000256" key="7">
    <source>
        <dbReference type="ARBA" id="ARBA00023186"/>
    </source>
</evidence>
<dbReference type="GO" id="GO:0005886">
    <property type="term" value="C:plasma membrane"/>
    <property type="evidence" value="ECO:0007669"/>
    <property type="project" value="UniProtKB-SubCell"/>
</dbReference>
<organism evidence="14 15">
    <name type="scientific">Candidatus Gallipaludibacter merdavium</name>
    <dbReference type="NCBI Taxonomy" id="2840839"/>
    <lineage>
        <taxon>Bacteria</taxon>
        <taxon>Pseudomonadati</taxon>
        <taxon>Bacteroidota</taxon>
        <taxon>Bacteroidia</taxon>
        <taxon>Bacteroidales</taxon>
        <taxon>Candidatus Gallipaludibacter</taxon>
    </lineage>
</organism>
<keyword evidence="6 12" id="KW-0472">Membrane</keyword>
<dbReference type="AlphaFoldDB" id="A0A9D9HWN0"/>
<dbReference type="InterPro" id="IPR046357">
    <property type="entry name" value="PPIase_dom_sf"/>
</dbReference>
<dbReference type="Proteomes" id="UP000823641">
    <property type="component" value="Unassembled WGS sequence"/>
</dbReference>
<dbReference type="EMBL" id="JADIMG010000109">
    <property type="protein sequence ID" value="MBO8460989.1"/>
    <property type="molecule type" value="Genomic_DNA"/>
</dbReference>
<evidence type="ECO:0000256" key="6">
    <source>
        <dbReference type="ARBA" id="ARBA00023136"/>
    </source>
</evidence>
<evidence type="ECO:0000256" key="1">
    <source>
        <dbReference type="ARBA" id="ARBA00004382"/>
    </source>
</evidence>
<evidence type="ECO:0000256" key="2">
    <source>
        <dbReference type="ARBA" id="ARBA00022475"/>
    </source>
</evidence>
<evidence type="ECO:0000256" key="11">
    <source>
        <dbReference type="PROSITE-ProRule" id="PRU00278"/>
    </source>
</evidence>
<protein>
    <recommendedName>
        <fullName evidence="9">Periplasmic chaperone PpiD</fullName>
    </recommendedName>
    <alternativeName>
        <fullName evidence="10">Periplasmic folding chaperone</fullName>
    </alternativeName>
</protein>
<comment type="caution">
    <text evidence="14">The sequence shown here is derived from an EMBL/GenBank/DDBJ whole genome shotgun (WGS) entry which is preliminary data.</text>
</comment>
<evidence type="ECO:0000256" key="5">
    <source>
        <dbReference type="ARBA" id="ARBA00022989"/>
    </source>
</evidence>
<evidence type="ECO:0000256" key="12">
    <source>
        <dbReference type="SAM" id="Phobius"/>
    </source>
</evidence>
<keyword evidence="3" id="KW-0997">Cell inner membrane</keyword>
<evidence type="ECO:0000259" key="13">
    <source>
        <dbReference type="PROSITE" id="PS50198"/>
    </source>
</evidence>
<feature type="domain" description="PpiC" evidence="13">
    <location>
        <begin position="352"/>
        <end position="424"/>
    </location>
</feature>
<dbReference type="InterPro" id="IPR000297">
    <property type="entry name" value="PPIase_PpiC"/>
</dbReference>
<comment type="subcellular location">
    <subcellularLocation>
        <location evidence="1">Cell inner membrane</location>
        <topology evidence="1">Single-pass type II membrane protein</topology>
        <orientation evidence="1">Periplasmic side</orientation>
    </subcellularLocation>
</comment>
<dbReference type="Gene3D" id="1.10.4030.10">
    <property type="entry name" value="Porin chaperone SurA, peptide-binding domain"/>
    <property type="match status" value="1"/>
</dbReference>
<dbReference type="SUPFAM" id="SSF109998">
    <property type="entry name" value="Triger factor/SurA peptide-binding domain-like"/>
    <property type="match status" value="1"/>
</dbReference>
<evidence type="ECO:0000256" key="3">
    <source>
        <dbReference type="ARBA" id="ARBA00022519"/>
    </source>
</evidence>
<evidence type="ECO:0000256" key="10">
    <source>
        <dbReference type="ARBA" id="ARBA00042775"/>
    </source>
</evidence>
<name>A0A9D9HWN0_9BACT</name>
<dbReference type="PANTHER" id="PTHR47529:SF1">
    <property type="entry name" value="PERIPLASMIC CHAPERONE PPID"/>
    <property type="match status" value="1"/>
</dbReference>
<dbReference type="GO" id="GO:0003755">
    <property type="term" value="F:peptidyl-prolyl cis-trans isomerase activity"/>
    <property type="evidence" value="ECO:0007669"/>
    <property type="project" value="UniProtKB-KW"/>
</dbReference>
<reference evidence="14" key="2">
    <citation type="journal article" date="2021" name="PeerJ">
        <title>Extensive microbial diversity within the chicken gut microbiome revealed by metagenomics and culture.</title>
        <authorList>
            <person name="Gilroy R."/>
            <person name="Ravi A."/>
            <person name="Getino M."/>
            <person name="Pursley I."/>
            <person name="Horton D.L."/>
            <person name="Alikhan N.F."/>
            <person name="Baker D."/>
            <person name="Gharbi K."/>
            <person name="Hall N."/>
            <person name="Watson M."/>
            <person name="Adriaenssens E.M."/>
            <person name="Foster-Nyarko E."/>
            <person name="Jarju S."/>
            <person name="Secka A."/>
            <person name="Antonio M."/>
            <person name="Oren A."/>
            <person name="Chaudhuri R.R."/>
            <person name="La Ragione R."/>
            <person name="Hildebrand F."/>
            <person name="Pallen M.J."/>
        </authorList>
    </citation>
    <scope>NUCLEOTIDE SEQUENCE</scope>
    <source>
        <strain evidence="14">G3-3990</strain>
    </source>
</reference>
<sequence length="696" mass="78103">MAILQKIRNQSILLLVVVGLALLAFLIGDFLNSGATYFNKSRENVAEINGEGIHYTEYQAAINQMTEVYKIESGVQSLDENLTNQIRRSVWESLVNEKLLNAEAEKLGLTVTTEELSDRLIGNNIHPLIMQRRAFVDENGTFSRNVLLNFVSVVNSDDAESNEQINQLRQYWLFWENAVRTSILQEKYLALLNGAISANAVDAKLNFEGRKENIAASYVMQPYYALSDSLFAVSDNEVKKLYHERKEQYKQEPYRNILYATFEIVPSQEDFDQAKADCDDLYEEFCTSDDVIGLVNRNSDVPYTGYYYSEATVPAELKDFAFSNAVNAVTPVMFDGKKYTMARVLETGIQMSDSVKLRHIYLQNSTQAFADSLENVLKSGADFAELAAKYSAVAQTAKNGGEIGWVSQTTVPEEVFTPAFTKNANDIFVLGSGSEFQIFQIMEKSPATPKVRLAIYQHEVVPSSRTQSNLYNEAKQFIVENDTREKFEAAAKEKAMALQSGYNLHKNDEKVGQLEQSRPIVRWAFEAKEGAVSDVVECGDYFVVATLVKASDSDFRPIEDVAAELRMELRNDKKAEQLKTQLAGQSLEQVAQTINSDIKTAEAVNMASYRFGSAGMEPYVIGATTVLKAGETSAPLKGNTGVYVVRVDSVSALATTYDEASEIMQMNMRMSYSFPYMVMQDLREDAEIEDNRFNFY</sequence>
<feature type="transmembrane region" description="Helical" evidence="12">
    <location>
        <begin position="12"/>
        <end position="31"/>
    </location>
</feature>
<evidence type="ECO:0000313" key="15">
    <source>
        <dbReference type="Proteomes" id="UP000823641"/>
    </source>
</evidence>
<comment type="similarity">
    <text evidence="8">Belongs to the PpiD chaperone family.</text>
</comment>
<accession>A0A9D9HWN0</accession>
<dbReference type="PANTHER" id="PTHR47529">
    <property type="entry name" value="PEPTIDYL-PROLYL CIS-TRANS ISOMERASE D"/>
    <property type="match status" value="1"/>
</dbReference>